<dbReference type="Proteomes" id="UP000008063">
    <property type="component" value="Unassembled WGS sequence"/>
</dbReference>
<gene>
    <name evidence="2" type="ORF">SERLA73DRAFT_191221</name>
</gene>
<reference evidence="3" key="1">
    <citation type="journal article" date="2011" name="Science">
        <title>The plant cell wall-decomposing machinery underlies the functional diversity of forest fungi.</title>
        <authorList>
            <person name="Eastwood D.C."/>
            <person name="Floudas D."/>
            <person name="Binder M."/>
            <person name="Majcherczyk A."/>
            <person name="Schneider P."/>
            <person name="Aerts A."/>
            <person name="Asiegbu F.O."/>
            <person name="Baker S.E."/>
            <person name="Barry K."/>
            <person name="Bendiksby M."/>
            <person name="Blumentritt M."/>
            <person name="Coutinho P.M."/>
            <person name="Cullen D."/>
            <person name="de Vries R.P."/>
            <person name="Gathman A."/>
            <person name="Goodell B."/>
            <person name="Henrissat B."/>
            <person name="Ihrmark K."/>
            <person name="Kauserud H."/>
            <person name="Kohler A."/>
            <person name="LaButti K."/>
            <person name="Lapidus A."/>
            <person name="Lavin J.L."/>
            <person name="Lee Y.-H."/>
            <person name="Lindquist E."/>
            <person name="Lilly W."/>
            <person name="Lucas S."/>
            <person name="Morin E."/>
            <person name="Murat C."/>
            <person name="Oguiza J.A."/>
            <person name="Park J."/>
            <person name="Pisabarro A.G."/>
            <person name="Riley R."/>
            <person name="Rosling A."/>
            <person name="Salamov A."/>
            <person name="Schmidt O."/>
            <person name="Schmutz J."/>
            <person name="Skrede I."/>
            <person name="Stenlid J."/>
            <person name="Wiebenga A."/>
            <person name="Xie X."/>
            <person name="Kuees U."/>
            <person name="Hibbett D.S."/>
            <person name="Hoffmeister D."/>
            <person name="Hoegberg N."/>
            <person name="Martin F."/>
            <person name="Grigoriev I.V."/>
            <person name="Watkinson S.C."/>
        </authorList>
    </citation>
    <scope>NUCLEOTIDE SEQUENCE [LARGE SCALE GENOMIC DNA]</scope>
    <source>
        <strain evidence="3">strain S7.3</strain>
    </source>
</reference>
<evidence type="ECO:0000313" key="2">
    <source>
        <dbReference type="EMBL" id="EGN92371.1"/>
    </source>
</evidence>
<dbReference type="InParanoid" id="F8QH43"/>
<sequence length="69" mass="7631">MPSLTENSKAERARSQDPVSAFVRSTNRPRSSTPQPGARTTRSVPFVWSFLRLCGNRGHTDGDDELLEG</sequence>
<organism evidence="3">
    <name type="scientific">Serpula lacrymans var. lacrymans (strain S7.3)</name>
    <name type="common">Dry rot fungus</name>
    <dbReference type="NCBI Taxonomy" id="936435"/>
    <lineage>
        <taxon>Eukaryota</taxon>
        <taxon>Fungi</taxon>
        <taxon>Dikarya</taxon>
        <taxon>Basidiomycota</taxon>
        <taxon>Agaricomycotina</taxon>
        <taxon>Agaricomycetes</taxon>
        <taxon>Agaricomycetidae</taxon>
        <taxon>Boletales</taxon>
        <taxon>Coniophorineae</taxon>
        <taxon>Serpulaceae</taxon>
        <taxon>Serpula</taxon>
    </lineage>
</organism>
<protein>
    <submittedName>
        <fullName evidence="2">Uncharacterized protein</fullName>
    </submittedName>
</protein>
<evidence type="ECO:0000256" key="1">
    <source>
        <dbReference type="SAM" id="MobiDB-lite"/>
    </source>
</evidence>
<feature type="region of interest" description="Disordered" evidence="1">
    <location>
        <begin position="1"/>
        <end position="42"/>
    </location>
</feature>
<evidence type="ECO:0000313" key="3">
    <source>
        <dbReference type="Proteomes" id="UP000008063"/>
    </source>
</evidence>
<feature type="compositionally biased region" description="Polar residues" evidence="1">
    <location>
        <begin position="23"/>
        <end position="42"/>
    </location>
</feature>
<dbReference type="EMBL" id="GL945506">
    <property type="protein sequence ID" value="EGN92371.1"/>
    <property type="molecule type" value="Genomic_DNA"/>
</dbReference>
<accession>F8QH43</accession>
<dbReference type="AlphaFoldDB" id="F8QH43"/>
<dbReference type="HOGENOM" id="CLU_2777484_0_0_1"/>
<name>F8QH43_SERL3</name>
<keyword evidence="3" id="KW-1185">Reference proteome</keyword>
<proteinExistence type="predicted"/>